<organism evidence="2 3">
    <name type="scientific">Paenibacillus oenotherae</name>
    <dbReference type="NCBI Taxonomy" id="1435645"/>
    <lineage>
        <taxon>Bacteria</taxon>
        <taxon>Bacillati</taxon>
        <taxon>Bacillota</taxon>
        <taxon>Bacilli</taxon>
        <taxon>Bacillales</taxon>
        <taxon>Paenibacillaceae</taxon>
        <taxon>Paenibacillus</taxon>
    </lineage>
</organism>
<evidence type="ECO:0000313" key="3">
    <source>
        <dbReference type="Proteomes" id="UP000812277"/>
    </source>
</evidence>
<evidence type="ECO:0000256" key="1">
    <source>
        <dbReference type="SAM" id="Phobius"/>
    </source>
</evidence>
<feature type="transmembrane region" description="Helical" evidence="1">
    <location>
        <begin position="12"/>
        <end position="31"/>
    </location>
</feature>
<evidence type="ECO:0000313" key="2">
    <source>
        <dbReference type="EMBL" id="MBW7473182.1"/>
    </source>
</evidence>
<sequence length="102" mass="11180">MIGGIDVPDNAITVLAACYLILVNAAVFLMMRSDKDRAKRGRGRRIPERKLLGWSAAGGALGGWLALRLLRHKTKHAAFALGLPVMLLLHIGILYILFKSMN</sequence>
<dbReference type="Pfam" id="PF06961">
    <property type="entry name" value="DUF1294"/>
    <property type="match status" value="1"/>
</dbReference>
<proteinExistence type="predicted"/>
<feature type="transmembrane region" description="Helical" evidence="1">
    <location>
        <begin position="51"/>
        <end position="70"/>
    </location>
</feature>
<protein>
    <submittedName>
        <fullName evidence="2">DUF1294 domain-containing protein</fullName>
    </submittedName>
</protein>
<keyword evidence="1" id="KW-0472">Membrane</keyword>
<accession>A0ABS7D033</accession>
<reference evidence="2 3" key="1">
    <citation type="submission" date="2021-07" db="EMBL/GenBank/DDBJ databases">
        <title>Paenibacillus radiodurans sp. nov., isolated from the southeastern edge of Tengger Desert.</title>
        <authorList>
            <person name="Zhang G."/>
        </authorList>
    </citation>
    <scope>NUCLEOTIDE SEQUENCE [LARGE SCALE GENOMIC DNA]</scope>
    <source>
        <strain evidence="2 3">DT7-4</strain>
    </source>
</reference>
<dbReference type="EMBL" id="JAHZIJ010000001">
    <property type="protein sequence ID" value="MBW7473182.1"/>
    <property type="molecule type" value="Genomic_DNA"/>
</dbReference>
<name>A0ABS7D033_9BACL</name>
<keyword evidence="1" id="KW-1133">Transmembrane helix</keyword>
<comment type="caution">
    <text evidence="2">The sequence shown here is derived from an EMBL/GenBank/DDBJ whole genome shotgun (WGS) entry which is preliminary data.</text>
</comment>
<keyword evidence="3" id="KW-1185">Reference proteome</keyword>
<dbReference type="InterPro" id="IPR010718">
    <property type="entry name" value="DUF1294"/>
</dbReference>
<dbReference type="Proteomes" id="UP000812277">
    <property type="component" value="Unassembled WGS sequence"/>
</dbReference>
<keyword evidence="1" id="KW-0812">Transmembrane</keyword>
<feature type="transmembrane region" description="Helical" evidence="1">
    <location>
        <begin position="76"/>
        <end position="98"/>
    </location>
</feature>
<gene>
    <name evidence="2" type="ORF">K0T92_00330</name>
</gene>